<dbReference type="PANTHER" id="PTHR46481:SF10">
    <property type="entry name" value="ZINC FINGER BED DOMAIN-CONTAINING PROTEIN 39"/>
    <property type="match status" value="1"/>
</dbReference>
<keyword evidence="2" id="KW-0479">Metal-binding</keyword>
<evidence type="ECO:0000256" key="6">
    <source>
        <dbReference type="ARBA" id="ARBA00023163"/>
    </source>
</evidence>
<evidence type="ECO:0000256" key="2">
    <source>
        <dbReference type="ARBA" id="ARBA00022723"/>
    </source>
</evidence>
<sequence length="184" mass="21155">MGECEDFRLVDILSDSEENESIHESSGSSKEVSFKSTVYKNFTLDSTREKFKCNHCSAALKKDKSGSTSNLRKHITRKHTFVTLNESSGTSTKKSKDITDYLFKPEQFDQEEFENLMLNMIILTDQPMTLCDREAFRDFAMYGHKNVKIPSCSTIKRKLFERYETQKIELINKLQAAPGKISLV</sequence>
<comment type="subcellular location">
    <subcellularLocation>
        <location evidence="1">Nucleus</location>
    </subcellularLocation>
</comment>
<dbReference type="GO" id="GO:0005634">
    <property type="term" value="C:nucleus"/>
    <property type="evidence" value="ECO:0007669"/>
    <property type="project" value="UniProtKB-SubCell"/>
</dbReference>
<dbReference type="Pfam" id="PF02892">
    <property type="entry name" value="zf-BED"/>
    <property type="match status" value="1"/>
</dbReference>
<feature type="domain" description="BED-type" evidence="9">
    <location>
        <begin position="33"/>
        <end position="79"/>
    </location>
</feature>
<evidence type="ECO:0000313" key="11">
    <source>
        <dbReference type="Proteomes" id="UP000708208"/>
    </source>
</evidence>
<protein>
    <recommendedName>
        <fullName evidence="9">BED-type domain-containing protein</fullName>
    </recommendedName>
</protein>
<evidence type="ECO:0000256" key="3">
    <source>
        <dbReference type="ARBA" id="ARBA00022771"/>
    </source>
</evidence>
<dbReference type="AlphaFoldDB" id="A0A8J2JS83"/>
<keyword evidence="3 8" id="KW-0863">Zinc-finger</keyword>
<accession>A0A8J2JS83</accession>
<keyword evidence="11" id="KW-1185">Reference proteome</keyword>
<dbReference type="Proteomes" id="UP000708208">
    <property type="component" value="Unassembled WGS sequence"/>
</dbReference>
<comment type="caution">
    <text evidence="10">The sequence shown here is derived from an EMBL/GenBank/DDBJ whole genome shotgun (WGS) entry which is preliminary data.</text>
</comment>
<keyword evidence="7" id="KW-0539">Nucleus</keyword>
<evidence type="ECO:0000256" key="4">
    <source>
        <dbReference type="ARBA" id="ARBA00022833"/>
    </source>
</evidence>
<dbReference type="InterPro" id="IPR003656">
    <property type="entry name" value="Znf_BED"/>
</dbReference>
<dbReference type="GO" id="GO:0003677">
    <property type="term" value="F:DNA binding"/>
    <property type="evidence" value="ECO:0007669"/>
    <property type="project" value="InterPro"/>
</dbReference>
<keyword evidence="4" id="KW-0862">Zinc</keyword>
<dbReference type="InterPro" id="IPR052035">
    <property type="entry name" value="ZnF_BED_domain_contain"/>
</dbReference>
<evidence type="ECO:0000259" key="9">
    <source>
        <dbReference type="PROSITE" id="PS50808"/>
    </source>
</evidence>
<name>A0A8J2JS83_9HEXA</name>
<evidence type="ECO:0000256" key="7">
    <source>
        <dbReference type="ARBA" id="ARBA00023242"/>
    </source>
</evidence>
<organism evidence="10 11">
    <name type="scientific">Allacma fusca</name>
    <dbReference type="NCBI Taxonomy" id="39272"/>
    <lineage>
        <taxon>Eukaryota</taxon>
        <taxon>Metazoa</taxon>
        <taxon>Ecdysozoa</taxon>
        <taxon>Arthropoda</taxon>
        <taxon>Hexapoda</taxon>
        <taxon>Collembola</taxon>
        <taxon>Symphypleona</taxon>
        <taxon>Sminthuridae</taxon>
        <taxon>Allacma</taxon>
    </lineage>
</organism>
<dbReference type="SMART" id="SM00614">
    <property type="entry name" value="ZnF_BED"/>
    <property type="match status" value="1"/>
</dbReference>
<dbReference type="PANTHER" id="PTHR46481">
    <property type="entry name" value="ZINC FINGER BED DOMAIN-CONTAINING PROTEIN 4"/>
    <property type="match status" value="1"/>
</dbReference>
<dbReference type="EMBL" id="CAJVCH010119129">
    <property type="protein sequence ID" value="CAG7725231.1"/>
    <property type="molecule type" value="Genomic_DNA"/>
</dbReference>
<dbReference type="PROSITE" id="PS50808">
    <property type="entry name" value="ZF_BED"/>
    <property type="match status" value="1"/>
</dbReference>
<proteinExistence type="predicted"/>
<evidence type="ECO:0000256" key="1">
    <source>
        <dbReference type="ARBA" id="ARBA00004123"/>
    </source>
</evidence>
<keyword evidence="5" id="KW-0805">Transcription regulation</keyword>
<evidence type="ECO:0000256" key="5">
    <source>
        <dbReference type="ARBA" id="ARBA00023015"/>
    </source>
</evidence>
<evidence type="ECO:0000256" key="8">
    <source>
        <dbReference type="PROSITE-ProRule" id="PRU00027"/>
    </source>
</evidence>
<gene>
    <name evidence="10" type="ORF">AFUS01_LOCUS14199</name>
</gene>
<dbReference type="OrthoDB" id="2446487at2759"/>
<reference evidence="10" key="1">
    <citation type="submission" date="2021-06" db="EMBL/GenBank/DDBJ databases">
        <authorList>
            <person name="Hodson N. C."/>
            <person name="Mongue J. A."/>
            <person name="Jaron S. K."/>
        </authorList>
    </citation>
    <scope>NUCLEOTIDE SEQUENCE</scope>
</reference>
<feature type="non-terminal residue" evidence="10">
    <location>
        <position position="1"/>
    </location>
</feature>
<evidence type="ECO:0000313" key="10">
    <source>
        <dbReference type="EMBL" id="CAG7725231.1"/>
    </source>
</evidence>
<dbReference type="GO" id="GO:0008270">
    <property type="term" value="F:zinc ion binding"/>
    <property type="evidence" value="ECO:0007669"/>
    <property type="project" value="UniProtKB-KW"/>
</dbReference>
<keyword evidence="6" id="KW-0804">Transcription</keyword>